<evidence type="ECO:0000259" key="1">
    <source>
        <dbReference type="Pfam" id="PF01872"/>
    </source>
</evidence>
<name>A0A2W4LVY2_9PSEU</name>
<protein>
    <submittedName>
        <fullName evidence="3">Deaminase</fullName>
    </submittedName>
    <submittedName>
        <fullName evidence="2">Dihydrofolate reductase family protein</fullName>
    </submittedName>
</protein>
<dbReference type="Proteomes" id="UP000249324">
    <property type="component" value="Unassembled WGS sequence"/>
</dbReference>
<evidence type="ECO:0000313" key="4">
    <source>
        <dbReference type="Proteomes" id="UP000249324"/>
    </source>
</evidence>
<dbReference type="STRING" id="1111738.GCA_000427905_00304"/>
<organism evidence="3">
    <name type="scientific">Thermocrispum agreste</name>
    <dbReference type="NCBI Taxonomy" id="37925"/>
    <lineage>
        <taxon>Bacteria</taxon>
        <taxon>Bacillati</taxon>
        <taxon>Actinomycetota</taxon>
        <taxon>Actinomycetes</taxon>
        <taxon>Pseudonocardiales</taxon>
        <taxon>Pseudonocardiaceae</taxon>
        <taxon>Thermocrispum</taxon>
    </lineage>
</organism>
<gene>
    <name evidence="2" type="ORF">DIU77_006535</name>
    <name evidence="3" type="ORF">DIU77_05035</name>
</gene>
<evidence type="ECO:0000313" key="2">
    <source>
        <dbReference type="EMBL" id="MFO7191885.1"/>
    </source>
</evidence>
<dbReference type="InterPro" id="IPR002734">
    <property type="entry name" value="RibDG_C"/>
</dbReference>
<dbReference type="InterPro" id="IPR050765">
    <property type="entry name" value="Riboflavin_Biosynth_HTPR"/>
</dbReference>
<feature type="domain" description="Bacterial bifunctional deaminase-reductase C-terminal" evidence="1">
    <location>
        <begin position="6"/>
        <end position="174"/>
    </location>
</feature>
<dbReference type="EMBL" id="QGUI01000134">
    <property type="protein sequence ID" value="PZM99796.1"/>
    <property type="molecule type" value="Genomic_DNA"/>
</dbReference>
<reference evidence="2" key="1">
    <citation type="submission" date="2018-05" db="EMBL/GenBank/DDBJ databases">
        <authorList>
            <person name="Moura L."/>
            <person name="Setubal J.C."/>
        </authorList>
    </citation>
    <scope>NUCLEOTIDE SEQUENCE</scope>
    <source>
        <strain evidence="2">ZC4RG45</strain>
    </source>
</reference>
<evidence type="ECO:0000313" key="3">
    <source>
        <dbReference type="EMBL" id="PZM99796.1"/>
    </source>
</evidence>
<dbReference type="GO" id="GO:0009231">
    <property type="term" value="P:riboflavin biosynthetic process"/>
    <property type="evidence" value="ECO:0007669"/>
    <property type="project" value="InterPro"/>
</dbReference>
<dbReference type="Gene3D" id="3.40.430.10">
    <property type="entry name" value="Dihydrofolate Reductase, subunit A"/>
    <property type="match status" value="1"/>
</dbReference>
<sequence length="186" mass="20956">MGEIHVHEFVSLDGVIDAPTWTFDYPWDPRMADALREVTSNCKGILLGRKTWEMFAPAWSVRTVEDDEGAPFFNDTQKYVVTSTLTDTSAWQNSTVLGPYDPERIRKLKEEIGDLYVSGSATLVRTMLADGLVDELNLCVYPVTRGGGPRLWPEGMAPATWDRKDAQVYDNGVMYLAYRPKNDQQG</sequence>
<dbReference type="GO" id="GO:0008703">
    <property type="term" value="F:5-amino-6-(5-phosphoribosylamino)uracil reductase activity"/>
    <property type="evidence" value="ECO:0007669"/>
    <property type="project" value="InterPro"/>
</dbReference>
<dbReference type="EMBL" id="QGUI02000057">
    <property type="protein sequence ID" value="MFO7191885.1"/>
    <property type="molecule type" value="Genomic_DNA"/>
</dbReference>
<accession>A0A2W4LVY2</accession>
<dbReference type="PANTHER" id="PTHR38011:SF2">
    <property type="entry name" value="BIFUNCTIONAL DEAMINASE-REDUCTASE DOMAIN PROTEIN"/>
    <property type="match status" value="1"/>
</dbReference>
<dbReference type="Pfam" id="PF01872">
    <property type="entry name" value="RibD_C"/>
    <property type="match status" value="1"/>
</dbReference>
<reference evidence="2 4" key="3">
    <citation type="journal article" date="2021" name="BMC Genomics">
        <title>Genome-resolved metagenome and metatranscriptome analyses of thermophilic composting reveal key bacterial players and their metabolic interactions.</title>
        <authorList>
            <person name="Braga L.P.P."/>
            <person name="Pereira R.V."/>
            <person name="Martins L.F."/>
            <person name="Moura L.M.S."/>
            <person name="Sanchez F.B."/>
            <person name="Patane J.S.L."/>
            <person name="da Silva A.M."/>
            <person name="Setubal J.C."/>
        </authorList>
    </citation>
    <scope>NUCLEOTIDE SEQUENCE [LARGE SCALE GENOMIC DNA]</scope>
    <source>
        <strain evidence="2">ZC4RG45</strain>
    </source>
</reference>
<dbReference type="SUPFAM" id="SSF53597">
    <property type="entry name" value="Dihydrofolate reductase-like"/>
    <property type="match status" value="1"/>
</dbReference>
<comment type="caution">
    <text evidence="3">The sequence shown here is derived from an EMBL/GenBank/DDBJ whole genome shotgun (WGS) entry which is preliminary data.</text>
</comment>
<dbReference type="PANTHER" id="PTHR38011">
    <property type="entry name" value="DIHYDROFOLATE REDUCTASE FAMILY PROTEIN (AFU_ORTHOLOGUE AFUA_8G06820)"/>
    <property type="match status" value="1"/>
</dbReference>
<dbReference type="AlphaFoldDB" id="A0A2W4LVY2"/>
<reference evidence="2" key="4">
    <citation type="submission" date="2023-08" db="EMBL/GenBank/DDBJ databases">
        <authorList>
            <person name="Guima S.E.S."/>
            <person name="Martins L.F."/>
            <person name="Silva A.M."/>
            <person name="Setubal J.C."/>
        </authorList>
    </citation>
    <scope>NUCLEOTIDE SEQUENCE</scope>
    <source>
        <strain evidence="2">ZC4RG45</strain>
    </source>
</reference>
<proteinExistence type="predicted"/>
<dbReference type="InterPro" id="IPR024072">
    <property type="entry name" value="DHFR-like_dom_sf"/>
</dbReference>
<reference evidence="3" key="2">
    <citation type="submission" date="2018-05" db="EMBL/GenBank/DDBJ databases">
        <authorList>
            <person name="Lanie J.A."/>
            <person name="Ng W.-L."/>
            <person name="Kazmierczak K.M."/>
            <person name="Andrzejewski T.M."/>
            <person name="Davidsen T.M."/>
            <person name="Wayne K.J."/>
            <person name="Tettelin H."/>
            <person name="Glass J.I."/>
            <person name="Rusch D."/>
            <person name="Podicherti R."/>
            <person name="Tsui H.-C.T."/>
            <person name="Winkler M.E."/>
        </authorList>
    </citation>
    <scope>NUCLEOTIDE SEQUENCE</scope>
    <source>
        <strain evidence="3">ZC4RG45</strain>
    </source>
</reference>